<reference evidence="5" key="3">
    <citation type="submission" date="2020-10" db="EMBL/GenBank/DDBJ databases">
        <authorList>
            <person name="Sedaghatjoo S."/>
        </authorList>
    </citation>
    <scope>NUCLEOTIDE SEQUENCE</scope>
    <source>
        <strain evidence="5">AZH3</strain>
    </source>
</reference>
<evidence type="ECO:0000256" key="4">
    <source>
        <dbReference type="SAM" id="SignalP"/>
    </source>
</evidence>
<dbReference type="PANTHER" id="PTHR31297">
    <property type="entry name" value="GLUCAN ENDO-1,6-BETA-GLUCOSIDASE B"/>
    <property type="match status" value="1"/>
</dbReference>
<evidence type="ECO:0000313" key="7">
    <source>
        <dbReference type="Proteomes" id="UP000077671"/>
    </source>
</evidence>
<dbReference type="Proteomes" id="UP000077671">
    <property type="component" value="Unassembled WGS sequence"/>
</dbReference>
<dbReference type="Proteomes" id="UP000836402">
    <property type="component" value="Unassembled WGS sequence"/>
</dbReference>
<dbReference type="PANTHER" id="PTHR31297:SF42">
    <property type="entry name" value="GLYCOSIDE HYDROLASE FAMILY 5 DOMAIN-CONTAINING PROTEIN"/>
    <property type="match status" value="1"/>
</dbReference>
<evidence type="ECO:0000313" key="8">
    <source>
        <dbReference type="Proteomes" id="UP000836402"/>
    </source>
</evidence>
<evidence type="ECO:0000256" key="3">
    <source>
        <dbReference type="ARBA" id="ARBA00023295"/>
    </source>
</evidence>
<gene>
    <name evidence="6" type="ORF">A4X03_0g709</name>
    <name evidence="5" type="ORF">JKIAZH3_G9548</name>
</gene>
<dbReference type="EMBL" id="LWDD02000046">
    <property type="protein sequence ID" value="KAE8264773.1"/>
    <property type="molecule type" value="Genomic_DNA"/>
</dbReference>
<proteinExistence type="inferred from homology"/>
<dbReference type="Gene3D" id="3.20.20.80">
    <property type="entry name" value="Glycosidases"/>
    <property type="match status" value="1"/>
</dbReference>
<dbReference type="InterPro" id="IPR017853">
    <property type="entry name" value="GH"/>
</dbReference>
<name>A0A177VFG4_9BASI</name>
<accession>A0A177VFG4</accession>
<evidence type="ECO:0008006" key="9">
    <source>
        <dbReference type="Google" id="ProtNLM"/>
    </source>
</evidence>
<feature type="chain" id="PRO_5044550330" description="Glycoside hydrolase family 5 domain-containing protein" evidence="4">
    <location>
        <begin position="21"/>
        <end position="434"/>
    </location>
</feature>
<dbReference type="EMBL" id="CAJHJG010000960">
    <property type="protein sequence ID" value="CAD6907555.1"/>
    <property type="molecule type" value="Genomic_DNA"/>
</dbReference>
<keyword evidence="2" id="KW-0378">Hydrolase</keyword>
<organism evidence="6 7">
    <name type="scientific">Tilletia caries</name>
    <name type="common">wheat bunt fungus</name>
    <dbReference type="NCBI Taxonomy" id="13290"/>
    <lineage>
        <taxon>Eukaryota</taxon>
        <taxon>Fungi</taxon>
        <taxon>Dikarya</taxon>
        <taxon>Basidiomycota</taxon>
        <taxon>Ustilaginomycotina</taxon>
        <taxon>Exobasidiomycetes</taxon>
        <taxon>Tilletiales</taxon>
        <taxon>Tilletiaceae</taxon>
        <taxon>Tilletia</taxon>
    </lineage>
</organism>
<dbReference type="GO" id="GO:0009986">
    <property type="term" value="C:cell surface"/>
    <property type="evidence" value="ECO:0007669"/>
    <property type="project" value="TreeGrafter"/>
</dbReference>
<reference evidence="6" key="2">
    <citation type="journal article" date="2019" name="IMA Fungus">
        <title>Genome sequencing and comparison of five Tilletia species to identify candidate genes for the detection of regulated species infecting wheat.</title>
        <authorList>
            <person name="Nguyen H.D.T."/>
            <person name="Sultana T."/>
            <person name="Kesanakurti P."/>
            <person name="Hambleton S."/>
        </authorList>
    </citation>
    <scope>NUCLEOTIDE SEQUENCE</scope>
    <source>
        <strain evidence="6">DAOMC 238032</strain>
    </source>
</reference>
<dbReference type="InterPro" id="IPR050386">
    <property type="entry name" value="Glycosyl_hydrolase_5"/>
</dbReference>
<dbReference type="AlphaFoldDB" id="A0A177VFG4"/>
<dbReference type="SUPFAM" id="SSF51445">
    <property type="entry name" value="(Trans)glycosidases"/>
    <property type="match status" value="1"/>
</dbReference>
<comment type="caution">
    <text evidence="6">The sequence shown here is derived from an EMBL/GenBank/DDBJ whole genome shotgun (WGS) entry which is preliminary data.</text>
</comment>
<reference evidence="6" key="1">
    <citation type="submission" date="2016-04" db="EMBL/GenBank/DDBJ databases">
        <authorList>
            <person name="Nguyen H.D."/>
            <person name="Kesanakurti P."/>
            <person name="Cullis J."/>
            <person name="Levesque C.A."/>
            <person name="Hambleton S."/>
        </authorList>
    </citation>
    <scope>NUCLEOTIDE SEQUENCE</scope>
    <source>
        <strain evidence="6">DAOMC 238032</strain>
    </source>
</reference>
<dbReference type="GO" id="GO:0005576">
    <property type="term" value="C:extracellular region"/>
    <property type="evidence" value="ECO:0007669"/>
    <property type="project" value="TreeGrafter"/>
</dbReference>
<protein>
    <recommendedName>
        <fullName evidence="9">Glycoside hydrolase family 5 domain-containing protein</fullName>
    </recommendedName>
</protein>
<keyword evidence="8" id="KW-1185">Reference proteome</keyword>
<keyword evidence="3" id="KW-0326">Glycosidase</keyword>
<feature type="signal peptide" evidence="4">
    <location>
        <begin position="1"/>
        <end position="20"/>
    </location>
</feature>
<evidence type="ECO:0000313" key="5">
    <source>
        <dbReference type="EMBL" id="CAD6907555.1"/>
    </source>
</evidence>
<dbReference type="GO" id="GO:0009251">
    <property type="term" value="P:glucan catabolic process"/>
    <property type="evidence" value="ECO:0007669"/>
    <property type="project" value="TreeGrafter"/>
</dbReference>
<evidence type="ECO:0000256" key="2">
    <source>
        <dbReference type="ARBA" id="ARBA00022801"/>
    </source>
</evidence>
<sequence length="434" mass="48756">MVSSRSFLFLILQLTLTVLALPSPSVEGGELLPRASAPVRGVNLGHWFLIEPWMAPNWIKSLVAESGKPAPSSIPDEWTMGQVFDKAWLARKINDHMDSWITDDDWAAMRAAKLTHVRIPVPFYAFQDLIANGEPYVAADRWNKIKASVLKAKQYGFKVWISFHGLPGSQNGQDSSGRAGAIEWASSPGNLNRTLQSWKRFVDEFTLPAYHGTIEVLESVNEPKANTDPAVKALLKTYLPAANKYLQDVNAQRGSNVRFSQHDGWLGGPTWSSLYSASDRSKMTMDLHWYYVYGDQATQTDSQRMRKVCESAQTKLPKNTGLYGQTVIGEFSIGAPAGAGGKSARDLRKSNAVSFSMDALKVYPQPYLEFLSTNFRLQQQLYEQYANGWIQWTWKMDRSGWHEWSFSDGLKYGWIGDLDRNPYGANMCKSLFGI</sequence>
<evidence type="ECO:0000313" key="6">
    <source>
        <dbReference type="EMBL" id="KAE8264773.1"/>
    </source>
</evidence>
<dbReference type="GO" id="GO:0008422">
    <property type="term" value="F:beta-glucosidase activity"/>
    <property type="evidence" value="ECO:0007669"/>
    <property type="project" value="TreeGrafter"/>
</dbReference>
<keyword evidence="4" id="KW-0732">Signal</keyword>
<evidence type="ECO:0000256" key="1">
    <source>
        <dbReference type="ARBA" id="ARBA00005641"/>
    </source>
</evidence>
<comment type="similarity">
    <text evidence="1">Belongs to the glycosyl hydrolase 5 (cellulase A) family.</text>
</comment>